<gene>
    <name evidence="2" type="ORF">E5676_scaffold596G00520</name>
</gene>
<reference evidence="2 3" key="1">
    <citation type="submission" date="2019-08" db="EMBL/GenBank/DDBJ databases">
        <title>Draft genome sequences of two oriental melons (Cucumis melo L. var makuwa).</title>
        <authorList>
            <person name="Kwon S.-Y."/>
        </authorList>
    </citation>
    <scope>NUCLEOTIDE SEQUENCE [LARGE SCALE GENOMIC DNA]</scope>
    <source>
        <strain evidence="3">cv. Chang Bougi</strain>
        <tissue evidence="2">Leaf</tissue>
    </source>
</reference>
<evidence type="ECO:0000313" key="3">
    <source>
        <dbReference type="Proteomes" id="UP000321947"/>
    </source>
</evidence>
<dbReference type="InterPro" id="IPR020904">
    <property type="entry name" value="Sc_DH/Rdtase_CS"/>
</dbReference>
<dbReference type="SUPFAM" id="SSF51735">
    <property type="entry name" value="NAD(P)-binding Rossmann-fold domains"/>
    <property type="match status" value="1"/>
</dbReference>
<dbReference type="EMBL" id="SSTD01017244">
    <property type="protein sequence ID" value="TYK00097.1"/>
    <property type="molecule type" value="Genomic_DNA"/>
</dbReference>
<dbReference type="AlphaFoldDB" id="A0A5D3BLR2"/>
<dbReference type="GO" id="GO:0016616">
    <property type="term" value="F:oxidoreductase activity, acting on the CH-OH group of donors, NAD or NADP as acceptor"/>
    <property type="evidence" value="ECO:0007669"/>
    <property type="project" value="TreeGrafter"/>
</dbReference>
<proteinExistence type="inferred from homology"/>
<organism evidence="2 3">
    <name type="scientific">Cucumis melo var. makuwa</name>
    <name type="common">Oriental melon</name>
    <dbReference type="NCBI Taxonomy" id="1194695"/>
    <lineage>
        <taxon>Eukaryota</taxon>
        <taxon>Viridiplantae</taxon>
        <taxon>Streptophyta</taxon>
        <taxon>Embryophyta</taxon>
        <taxon>Tracheophyta</taxon>
        <taxon>Spermatophyta</taxon>
        <taxon>Magnoliopsida</taxon>
        <taxon>eudicotyledons</taxon>
        <taxon>Gunneridae</taxon>
        <taxon>Pentapetalae</taxon>
        <taxon>rosids</taxon>
        <taxon>fabids</taxon>
        <taxon>Cucurbitales</taxon>
        <taxon>Cucurbitaceae</taxon>
        <taxon>Benincaseae</taxon>
        <taxon>Cucumis</taxon>
    </lineage>
</organism>
<dbReference type="InterPro" id="IPR002347">
    <property type="entry name" value="SDR_fam"/>
</dbReference>
<dbReference type="GO" id="GO:0006760">
    <property type="term" value="P:folic acid-containing compound metabolic process"/>
    <property type="evidence" value="ECO:0007669"/>
    <property type="project" value="TreeGrafter"/>
</dbReference>
<dbReference type="PANTHER" id="PTHR45267">
    <property type="match status" value="1"/>
</dbReference>
<dbReference type="CDD" id="cd05233">
    <property type="entry name" value="SDR_c"/>
    <property type="match status" value="1"/>
</dbReference>
<dbReference type="PRINTS" id="PR00080">
    <property type="entry name" value="SDRFAMILY"/>
</dbReference>
<name>A0A5D3BLR2_CUCMM</name>
<evidence type="ECO:0000313" key="2">
    <source>
        <dbReference type="EMBL" id="TYK00097.1"/>
    </source>
</evidence>
<dbReference type="Gene3D" id="3.40.50.720">
    <property type="entry name" value="NAD(P)-binding Rossmann-like Domain"/>
    <property type="match status" value="1"/>
</dbReference>
<comment type="caution">
    <text evidence="2">The sequence shown here is derived from an EMBL/GenBank/DDBJ whole genome shotgun (WGS) entry which is preliminary data.</text>
</comment>
<accession>A0A5D3BLR2</accession>
<dbReference type="PROSITE" id="PS00061">
    <property type="entry name" value="ADH_SHORT"/>
    <property type="match status" value="1"/>
</dbReference>
<sequence length="274" mass="30168">MAKTKSSNDDQELEERNEVGDMIMEAETTKTIVISGVSRGLGRALALEFAKLGHTIIGCGRDKIKLDSLRLQLSNASPRNHLLFNLDVKSNDSIREMAHTVEKKFGSIDIIVNNAGVFHDTLKFWEIGSEMLNDVIDINIKGVANVLRHFIPLMLPKNKGIIVNMSSLYGRIGAPKASVYCNSKWAIEGLSKSIAKEVPNGMTIVTLDPGVINTDMCAYYLGHLASQYQSPHEWALKATPMILNITRADNGTTFTVPDPGVLPDSCFQSHEKEI</sequence>
<dbReference type="InterPro" id="IPR036291">
    <property type="entry name" value="NAD(P)-bd_dom_sf"/>
</dbReference>
<dbReference type="Proteomes" id="UP000321947">
    <property type="component" value="Unassembled WGS sequence"/>
</dbReference>
<comment type="similarity">
    <text evidence="1">Belongs to the short-chain dehydrogenases/reductases (SDR) family.</text>
</comment>
<evidence type="ECO:0000256" key="1">
    <source>
        <dbReference type="RuleBase" id="RU000363"/>
    </source>
</evidence>
<dbReference type="Pfam" id="PF00106">
    <property type="entry name" value="adh_short"/>
    <property type="match status" value="1"/>
</dbReference>
<dbReference type="InterPro" id="IPR053241">
    <property type="entry name" value="NADPH_pterin_aldehyde_rdct"/>
</dbReference>
<dbReference type="PRINTS" id="PR00081">
    <property type="entry name" value="GDHRDH"/>
</dbReference>
<dbReference type="PANTHER" id="PTHR45267:SF2">
    <property type="entry name" value="NADPH-DEPENDENT PTERIN ALDEHYDE REDUCTASE"/>
    <property type="match status" value="1"/>
</dbReference>
<protein>
    <submittedName>
        <fullName evidence="2">NADPH-dependent pterin aldehyde reductase-like</fullName>
    </submittedName>
</protein>
<dbReference type="GO" id="GO:0005829">
    <property type="term" value="C:cytosol"/>
    <property type="evidence" value="ECO:0007669"/>
    <property type="project" value="TreeGrafter"/>
</dbReference>